<comment type="subcellular location">
    <subcellularLocation>
        <location evidence="1">Membrane</location>
        <topology evidence="1">Multi-pass membrane protein</topology>
    </subcellularLocation>
</comment>
<evidence type="ECO:0000256" key="6">
    <source>
        <dbReference type="SAM" id="Phobius"/>
    </source>
</evidence>
<feature type="transmembrane region" description="Helical" evidence="6">
    <location>
        <begin position="172"/>
        <end position="194"/>
    </location>
</feature>
<sequence>MIRTPQQIGQLVICSFSFLTATVGIYGRLHARYRVGTKWQANDYFMILAYLSVVGLIIAASLAVTLGEMGTHIPKTPLRQQELMGLNLKMTLVIPPLLLTSSCLVKMSITHFYIVLFPYTLLSRICRIQLVLLTMFWISAIIPCFFMCQPLAYTWNRKPPGGRCFDVKKFWLWTSVVALFFDLSCVVLPMPILWRLKTSPIKKFKLIILFGLGLFICVISIFRIIYDEAINFKDLPWTAAPAVMFAVLESALGILAGCLPVIVPLFKRSRARARDSFIACRGTGYYSDPGGSEARFSDSLPTKEHVLVQSPIRPPPIKVINMARDRRPLIDFQLSRYGRLSPLKEVVFAHNSTDWEPRTPVTSFSHCAPQLPLLPFQIETKEGRFR</sequence>
<evidence type="ECO:0000313" key="9">
    <source>
        <dbReference type="Proteomes" id="UP000700596"/>
    </source>
</evidence>
<dbReference type="OrthoDB" id="10017208at2759"/>
<dbReference type="InterPro" id="IPR049326">
    <property type="entry name" value="Rhodopsin_dom_fungi"/>
</dbReference>
<comment type="similarity">
    <text evidence="5">Belongs to the SAT4 family.</text>
</comment>
<dbReference type="PANTHER" id="PTHR33048">
    <property type="entry name" value="PTH11-LIKE INTEGRAL MEMBRANE PROTEIN (AFU_ORTHOLOGUE AFUA_5G11245)"/>
    <property type="match status" value="1"/>
</dbReference>
<keyword evidence="3 6" id="KW-1133">Transmembrane helix</keyword>
<dbReference type="GO" id="GO:0016020">
    <property type="term" value="C:membrane"/>
    <property type="evidence" value="ECO:0007669"/>
    <property type="project" value="UniProtKB-SubCell"/>
</dbReference>
<dbReference type="PANTHER" id="PTHR33048:SF57">
    <property type="entry name" value="INTEGRAL MEMBRANE PROTEIN-RELATED"/>
    <property type="match status" value="1"/>
</dbReference>
<feature type="transmembrane region" description="Helical" evidence="6">
    <location>
        <begin position="47"/>
        <end position="67"/>
    </location>
</feature>
<keyword evidence="9" id="KW-1185">Reference proteome</keyword>
<evidence type="ECO:0000313" key="8">
    <source>
        <dbReference type="EMBL" id="KAH7122241.1"/>
    </source>
</evidence>
<comment type="caution">
    <text evidence="8">The sequence shown here is derived from an EMBL/GenBank/DDBJ whole genome shotgun (WGS) entry which is preliminary data.</text>
</comment>
<evidence type="ECO:0000259" key="7">
    <source>
        <dbReference type="Pfam" id="PF20684"/>
    </source>
</evidence>
<dbReference type="InterPro" id="IPR052337">
    <property type="entry name" value="SAT4-like"/>
</dbReference>
<dbReference type="EMBL" id="JAGMWT010000009">
    <property type="protein sequence ID" value="KAH7122241.1"/>
    <property type="molecule type" value="Genomic_DNA"/>
</dbReference>
<feature type="transmembrane region" description="Helical" evidence="6">
    <location>
        <begin position="206"/>
        <end position="226"/>
    </location>
</feature>
<feature type="transmembrane region" description="Helical" evidence="6">
    <location>
        <begin position="128"/>
        <end position="152"/>
    </location>
</feature>
<organism evidence="8 9">
    <name type="scientific">Dendryphion nanum</name>
    <dbReference type="NCBI Taxonomy" id="256645"/>
    <lineage>
        <taxon>Eukaryota</taxon>
        <taxon>Fungi</taxon>
        <taxon>Dikarya</taxon>
        <taxon>Ascomycota</taxon>
        <taxon>Pezizomycotina</taxon>
        <taxon>Dothideomycetes</taxon>
        <taxon>Pleosporomycetidae</taxon>
        <taxon>Pleosporales</taxon>
        <taxon>Torulaceae</taxon>
        <taxon>Dendryphion</taxon>
    </lineage>
</organism>
<protein>
    <recommendedName>
        <fullName evidence="7">Rhodopsin domain-containing protein</fullName>
    </recommendedName>
</protein>
<dbReference type="Proteomes" id="UP000700596">
    <property type="component" value="Unassembled WGS sequence"/>
</dbReference>
<evidence type="ECO:0000256" key="4">
    <source>
        <dbReference type="ARBA" id="ARBA00023136"/>
    </source>
</evidence>
<evidence type="ECO:0000256" key="3">
    <source>
        <dbReference type="ARBA" id="ARBA00022989"/>
    </source>
</evidence>
<evidence type="ECO:0000256" key="2">
    <source>
        <dbReference type="ARBA" id="ARBA00022692"/>
    </source>
</evidence>
<accession>A0A9P9DN55</accession>
<feature type="domain" description="Rhodopsin" evidence="7">
    <location>
        <begin position="28"/>
        <end position="268"/>
    </location>
</feature>
<feature type="transmembrane region" description="Helical" evidence="6">
    <location>
        <begin position="6"/>
        <end position="26"/>
    </location>
</feature>
<name>A0A9P9DN55_9PLEO</name>
<keyword evidence="4 6" id="KW-0472">Membrane</keyword>
<proteinExistence type="inferred from homology"/>
<evidence type="ECO:0000256" key="1">
    <source>
        <dbReference type="ARBA" id="ARBA00004141"/>
    </source>
</evidence>
<dbReference type="Pfam" id="PF20684">
    <property type="entry name" value="Fung_rhodopsin"/>
    <property type="match status" value="1"/>
</dbReference>
<keyword evidence="2 6" id="KW-0812">Transmembrane</keyword>
<dbReference type="AlphaFoldDB" id="A0A9P9DN55"/>
<gene>
    <name evidence="8" type="ORF">B0J11DRAFT_334002</name>
</gene>
<evidence type="ECO:0000256" key="5">
    <source>
        <dbReference type="ARBA" id="ARBA00038359"/>
    </source>
</evidence>
<reference evidence="8" key="1">
    <citation type="journal article" date="2021" name="Nat. Commun.">
        <title>Genetic determinants of endophytism in the Arabidopsis root mycobiome.</title>
        <authorList>
            <person name="Mesny F."/>
            <person name="Miyauchi S."/>
            <person name="Thiergart T."/>
            <person name="Pickel B."/>
            <person name="Atanasova L."/>
            <person name="Karlsson M."/>
            <person name="Huettel B."/>
            <person name="Barry K.W."/>
            <person name="Haridas S."/>
            <person name="Chen C."/>
            <person name="Bauer D."/>
            <person name="Andreopoulos W."/>
            <person name="Pangilinan J."/>
            <person name="LaButti K."/>
            <person name="Riley R."/>
            <person name="Lipzen A."/>
            <person name="Clum A."/>
            <person name="Drula E."/>
            <person name="Henrissat B."/>
            <person name="Kohler A."/>
            <person name="Grigoriev I.V."/>
            <person name="Martin F.M."/>
            <person name="Hacquard S."/>
        </authorList>
    </citation>
    <scope>NUCLEOTIDE SEQUENCE</scope>
    <source>
        <strain evidence="8">MPI-CAGE-CH-0243</strain>
    </source>
</reference>
<feature type="transmembrane region" description="Helical" evidence="6">
    <location>
        <begin position="238"/>
        <end position="266"/>
    </location>
</feature>